<dbReference type="InterPro" id="IPR002641">
    <property type="entry name" value="PNPLA_dom"/>
</dbReference>
<accession>A0A0G2Y0Z3</accession>
<keyword evidence="3" id="KW-0812">Transmembrane</keyword>
<keyword evidence="3" id="KW-0472">Membrane</keyword>
<evidence type="ECO:0000259" key="4">
    <source>
        <dbReference type="PROSITE" id="PS51635"/>
    </source>
</evidence>
<dbReference type="SUPFAM" id="SSF52151">
    <property type="entry name" value="FabD/lysophospholipase-like"/>
    <property type="match status" value="1"/>
</dbReference>
<feature type="active site" description="Nucleophile" evidence="2">
    <location>
        <position position="53"/>
    </location>
</feature>
<keyword evidence="2" id="KW-0442">Lipid degradation</keyword>
<sequence>MENSTPKKISESRIENLALSGGGFYGFAAVGALKEIFNNYIDPNNIKTISGVSVGSIIATMLAIGYSIDEITKIMFEIDMDTLIKDSYFSYYTLWEKFGMYNADKLEQEIERIIRDKTHIKNCTFSQIEKNLIIVTTNLNYQRTRIFSKLETPTMIISKAVRMSISYPFVMVPVLFEGDLYGDGGETLNYPITLFDNDLDKTIGITFANYNENDDGTLKTRLPINNFYDYIVSLGLTMNRSSYISQISSKYLDRSIVIKINEDISSMQFNLDLKQKEYLFECGIKSVKQQIIKLINH</sequence>
<proteinExistence type="predicted"/>
<keyword evidence="3" id="KW-1133">Transmembrane helix</keyword>
<feature type="short sequence motif" description="GXSXG" evidence="2">
    <location>
        <begin position="51"/>
        <end position="55"/>
    </location>
</feature>
<dbReference type="InterPro" id="IPR016035">
    <property type="entry name" value="Acyl_Trfase/lysoPLipase"/>
</dbReference>
<dbReference type="PANTHER" id="PTHR46394">
    <property type="entry name" value="ANNEXIN"/>
    <property type="match status" value="1"/>
</dbReference>
<feature type="short sequence motif" description="GXGXXG" evidence="2">
    <location>
        <begin position="21"/>
        <end position="26"/>
    </location>
</feature>
<feature type="transmembrane region" description="Helical" evidence="3">
    <location>
        <begin position="49"/>
        <end position="68"/>
    </location>
</feature>
<feature type="active site" description="Proton acceptor" evidence="2">
    <location>
        <position position="183"/>
    </location>
</feature>
<evidence type="ECO:0000256" key="1">
    <source>
        <dbReference type="ARBA" id="ARBA00023098"/>
    </source>
</evidence>
<protein>
    <submittedName>
        <fullName evidence="5">VipD-like protein</fullName>
    </submittedName>
</protein>
<evidence type="ECO:0000256" key="3">
    <source>
        <dbReference type="SAM" id="Phobius"/>
    </source>
</evidence>
<organism evidence="5 6">
    <name type="scientific">Acanthamoeba polyphaga mimivirus</name>
    <name type="common">APMV</name>
    <dbReference type="NCBI Taxonomy" id="212035"/>
    <lineage>
        <taxon>Viruses</taxon>
        <taxon>Varidnaviria</taxon>
        <taxon>Bamfordvirae</taxon>
        <taxon>Nucleocytoviricota</taxon>
        <taxon>Megaviricetes</taxon>
        <taxon>Imitervirales</taxon>
        <taxon>Mimiviridae</taxon>
        <taxon>Megamimivirinae</taxon>
        <taxon>Mimivirus</taxon>
        <taxon>Mimivirus bradfordmassiliense</taxon>
    </lineage>
</organism>
<dbReference type="Gene3D" id="3.40.1090.10">
    <property type="entry name" value="Cytosolic phospholipase A2 catalytic domain"/>
    <property type="match status" value="1"/>
</dbReference>
<keyword evidence="1 2" id="KW-0443">Lipid metabolism</keyword>
<name>A0A0G2Y0Z3_MIMIV</name>
<keyword evidence="2" id="KW-0378">Hydrolase</keyword>
<dbReference type="Proteomes" id="UP000241474">
    <property type="component" value="Segment"/>
</dbReference>
<evidence type="ECO:0000313" key="5">
    <source>
        <dbReference type="EMBL" id="AKI79348.1"/>
    </source>
</evidence>
<dbReference type="PANTHER" id="PTHR46394:SF1">
    <property type="entry name" value="PNPLA DOMAIN-CONTAINING PROTEIN"/>
    <property type="match status" value="1"/>
</dbReference>
<feature type="short sequence motif" description="DGA/G" evidence="2">
    <location>
        <begin position="183"/>
        <end position="185"/>
    </location>
</feature>
<feature type="domain" description="PNPLA" evidence="4">
    <location>
        <begin position="17"/>
        <end position="196"/>
    </location>
</feature>
<evidence type="ECO:0000256" key="2">
    <source>
        <dbReference type="PROSITE-ProRule" id="PRU01161"/>
    </source>
</evidence>
<organismHost>
    <name type="scientific">Acanthamoeba polyphaga</name>
    <name type="common">Amoeba</name>
    <dbReference type="NCBI Taxonomy" id="5757"/>
</organismHost>
<dbReference type="PROSITE" id="PS51635">
    <property type="entry name" value="PNPLA"/>
    <property type="match status" value="1"/>
</dbReference>
<evidence type="ECO:0000313" key="6">
    <source>
        <dbReference type="Proteomes" id="UP000241474"/>
    </source>
</evidence>
<dbReference type="GO" id="GO:0016042">
    <property type="term" value="P:lipid catabolic process"/>
    <property type="evidence" value="ECO:0007669"/>
    <property type="project" value="UniProtKB-UniRule"/>
</dbReference>
<dbReference type="Pfam" id="PF01734">
    <property type="entry name" value="Patatin"/>
    <property type="match status" value="1"/>
</dbReference>
<dbReference type="GO" id="GO:0016787">
    <property type="term" value="F:hydrolase activity"/>
    <property type="evidence" value="ECO:0007669"/>
    <property type="project" value="UniProtKB-UniRule"/>
</dbReference>
<reference evidence="5 6" key="1">
    <citation type="submission" date="2014-10" db="EMBL/GenBank/DDBJ databases">
        <title>Pan-genome analysis of Brazilian lineage A amoebal mimiviruses.</title>
        <authorList>
            <person name="Assis F.L."/>
            <person name="Abrahao J.S."/>
            <person name="Kroon E.G."/>
            <person name="Dornas F.P."/>
            <person name="Andrade K.R."/>
            <person name="Borato P.V.M."/>
            <person name="Pilotto M.R."/>
            <person name="Benamar S."/>
            <person name="LaScola B."/>
            <person name="Colson P."/>
        </authorList>
    </citation>
    <scope>NUCLEOTIDE SEQUENCE [LARGE SCALE GENOMIC DNA]</scope>
    <source>
        <strain evidence="5 6">Oyster</strain>
    </source>
</reference>
<dbReference type="EMBL" id="KM982401">
    <property type="protein sequence ID" value="AKI79348.1"/>
    <property type="molecule type" value="Genomic_DNA"/>
</dbReference>
<dbReference type="InterPro" id="IPR052580">
    <property type="entry name" value="Lipid_Hydrolase"/>
</dbReference>